<evidence type="ECO:0000313" key="2">
    <source>
        <dbReference type="EMBL" id="MEH7830343.1"/>
    </source>
</evidence>
<dbReference type="InterPro" id="IPR025997">
    <property type="entry name" value="SBP_2_dom"/>
</dbReference>
<dbReference type="EMBL" id="JBALHR010000022">
    <property type="protein sequence ID" value="MEH7830343.1"/>
    <property type="molecule type" value="Genomic_DNA"/>
</dbReference>
<dbReference type="Gene3D" id="3.40.50.2300">
    <property type="match status" value="2"/>
</dbReference>
<dbReference type="SUPFAM" id="SSF53822">
    <property type="entry name" value="Periplasmic binding protein-like I"/>
    <property type="match status" value="1"/>
</dbReference>
<dbReference type="GO" id="GO:0016787">
    <property type="term" value="F:hydrolase activity"/>
    <property type="evidence" value="ECO:0007669"/>
    <property type="project" value="UniProtKB-KW"/>
</dbReference>
<dbReference type="Gene3D" id="3.40.50.1820">
    <property type="entry name" value="alpha/beta hydrolase"/>
    <property type="match status" value="1"/>
</dbReference>
<keyword evidence="3" id="KW-1185">Reference proteome</keyword>
<organism evidence="2 3">
    <name type="scientific">Gemmobacter denitrificans</name>
    <dbReference type="NCBI Taxonomy" id="3123040"/>
    <lineage>
        <taxon>Bacteria</taxon>
        <taxon>Pseudomonadati</taxon>
        <taxon>Pseudomonadota</taxon>
        <taxon>Alphaproteobacteria</taxon>
        <taxon>Rhodobacterales</taxon>
        <taxon>Paracoccaceae</taxon>
        <taxon>Gemmobacter</taxon>
    </lineage>
</organism>
<comment type="caution">
    <text evidence="2">The sequence shown here is derived from an EMBL/GenBank/DDBJ whole genome shotgun (WGS) entry which is preliminary data.</text>
</comment>
<gene>
    <name evidence="2" type="ORF">V6590_19505</name>
</gene>
<dbReference type="RefSeq" id="WP_335425386.1">
    <property type="nucleotide sequence ID" value="NZ_JBALHR010000022.1"/>
</dbReference>
<dbReference type="InterPro" id="IPR029058">
    <property type="entry name" value="AB_hydrolase_fold"/>
</dbReference>
<protein>
    <submittedName>
        <fullName evidence="2">Alpha/beta hydrolase</fullName>
    </submittedName>
</protein>
<feature type="domain" description="Periplasmic binding protein" evidence="1">
    <location>
        <begin position="39"/>
        <end position="276"/>
    </location>
</feature>
<dbReference type="SUPFAM" id="SSF53474">
    <property type="entry name" value="alpha/beta-Hydrolases"/>
    <property type="match status" value="1"/>
</dbReference>
<dbReference type="InterPro" id="IPR028082">
    <property type="entry name" value="Peripla_BP_I"/>
</dbReference>
<dbReference type="PANTHER" id="PTHR36513">
    <property type="entry name" value="ABC TRANSMEMBRANE TYPE-1 DOMAIN-CONTAINING PROTEIN"/>
    <property type="match status" value="1"/>
</dbReference>
<dbReference type="InterPro" id="IPR010297">
    <property type="entry name" value="DUF900_hydrolase"/>
</dbReference>
<proteinExistence type="predicted"/>
<accession>A0ABU8C064</accession>
<evidence type="ECO:0000313" key="3">
    <source>
        <dbReference type="Proteomes" id="UP001431963"/>
    </source>
</evidence>
<evidence type="ECO:0000259" key="1">
    <source>
        <dbReference type="Pfam" id="PF13407"/>
    </source>
</evidence>
<dbReference type="PANTHER" id="PTHR36513:SF1">
    <property type="entry name" value="TRANSMEMBRANE PROTEIN"/>
    <property type="match status" value="1"/>
</dbReference>
<dbReference type="Pfam" id="PF13407">
    <property type="entry name" value="Peripla_BP_4"/>
    <property type="match status" value="1"/>
</dbReference>
<reference evidence="2" key="1">
    <citation type="submission" date="2024-02" db="EMBL/GenBank/DDBJ databases">
        <title>Genome sequences of strain Gemmobacter sp. JM10B15.</title>
        <authorList>
            <person name="Zhang M."/>
        </authorList>
    </citation>
    <scope>NUCLEOTIDE SEQUENCE</scope>
    <source>
        <strain evidence="2">JM10B15</strain>
    </source>
</reference>
<dbReference type="Pfam" id="PF05990">
    <property type="entry name" value="DUF900"/>
    <property type="match status" value="1"/>
</dbReference>
<keyword evidence="2" id="KW-0378">Hydrolase</keyword>
<name>A0ABU8C064_9RHOB</name>
<sequence length="686" mass="74004">MYFLISIGLLAATDVGAFEKIIGVSISNLLTRSETEISALKASIEAQGDQYVILDAQSSAEKQRSDVAHLIEQGASAIIIIPQDPGSLDDLIESAISKGIPIVSYETPIANPDVFHVAYDIEEAGRIQARALLEVAPTGSYVFMNGQSSDLNAEFLRRGQMDVLGSAIARGDIQIVGDAYVDGWRPENAQRQMEQILTTSDSRVDAVLTAGGGISTGVSNAIIEFGYDEIFIAGQGEDAETLNRVARGLQTASVWRDERELARLAARVSSELANGTQFSEISGVEQITIDRSGDLINTVLLDPIPITQENLNIAVEAGWIDVGVLCKDAGDGAASICRSLETNLPVVDVCFGSDRIGSDSSGRIVFSDGRASALELGFARVSIPEDVHEFGSVERPEEKRFLFMSFGVEAEDPRKHFLIQEIETLSASELSERAAGVLARSKVYKGHVLVYIHGFNVDFDEAIYSAAQISWDIGFDGLPCIYSWPSKGELSLTAYNYDVNSAQQARTHLAEFLSLVSRVEGADHISIIAHSMGNLALVEALRALPAPTGEADKIFSEIVLAAPDVDRDNFISLSETFPRFASGVTLYASANDRALEASKSLAATIPRAGDVPVDGPLTAPFIDSIDASSVSNYVFGLNHSYFASDRSVVSDIGRLILRGERPPNHRTTSLRMVEKVGGGKYWRFPQ</sequence>
<dbReference type="Proteomes" id="UP001431963">
    <property type="component" value="Unassembled WGS sequence"/>
</dbReference>